<keyword evidence="3" id="KW-0812">Transmembrane</keyword>
<evidence type="ECO:0000256" key="2">
    <source>
        <dbReference type="ARBA" id="ARBA00022617"/>
    </source>
</evidence>
<keyword evidence="7" id="KW-0408">Iron</keyword>
<dbReference type="GO" id="GO:0016705">
    <property type="term" value="F:oxidoreductase activity, acting on paired donors, with incorporation or reduction of molecular oxygen"/>
    <property type="evidence" value="ECO:0007669"/>
    <property type="project" value="InterPro"/>
</dbReference>
<gene>
    <name evidence="9" type="ORF">CONCODRAFT_126715</name>
</gene>
<dbReference type="PANTHER" id="PTHR24282">
    <property type="entry name" value="CYTOCHROME P450 FAMILY MEMBER"/>
    <property type="match status" value="1"/>
</dbReference>
<dbReference type="InterPro" id="IPR036396">
    <property type="entry name" value="Cyt_P450_sf"/>
</dbReference>
<evidence type="ECO:0000313" key="9">
    <source>
        <dbReference type="EMBL" id="KXN66521.1"/>
    </source>
</evidence>
<protein>
    <recommendedName>
        <fullName evidence="11">Cytochrome P450</fullName>
    </recommendedName>
</protein>
<name>A0A137NV29_CONC2</name>
<keyword evidence="4" id="KW-0479">Metal-binding</keyword>
<evidence type="ECO:0000256" key="5">
    <source>
        <dbReference type="ARBA" id="ARBA00022989"/>
    </source>
</evidence>
<organism evidence="9 10">
    <name type="scientific">Conidiobolus coronatus (strain ATCC 28846 / CBS 209.66 / NRRL 28638)</name>
    <name type="common">Delacroixia coronata</name>
    <dbReference type="NCBI Taxonomy" id="796925"/>
    <lineage>
        <taxon>Eukaryota</taxon>
        <taxon>Fungi</taxon>
        <taxon>Fungi incertae sedis</taxon>
        <taxon>Zoopagomycota</taxon>
        <taxon>Entomophthoromycotina</taxon>
        <taxon>Entomophthoromycetes</taxon>
        <taxon>Entomophthorales</taxon>
        <taxon>Ancylistaceae</taxon>
        <taxon>Conidiobolus</taxon>
    </lineage>
</organism>
<dbReference type="EMBL" id="KQ964715">
    <property type="protein sequence ID" value="KXN66521.1"/>
    <property type="molecule type" value="Genomic_DNA"/>
</dbReference>
<dbReference type="SUPFAM" id="SSF48264">
    <property type="entry name" value="Cytochrome P450"/>
    <property type="match status" value="1"/>
</dbReference>
<dbReference type="GO" id="GO:0004497">
    <property type="term" value="F:monooxygenase activity"/>
    <property type="evidence" value="ECO:0007669"/>
    <property type="project" value="InterPro"/>
</dbReference>
<evidence type="ECO:0000256" key="7">
    <source>
        <dbReference type="ARBA" id="ARBA00023004"/>
    </source>
</evidence>
<comment type="subcellular location">
    <subcellularLocation>
        <location evidence="1">Membrane</location>
    </subcellularLocation>
</comment>
<dbReference type="InterPro" id="IPR050665">
    <property type="entry name" value="Cytochrome_P450_Monooxygen"/>
</dbReference>
<dbReference type="GO" id="GO:0016020">
    <property type="term" value="C:membrane"/>
    <property type="evidence" value="ECO:0007669"/>
    <property type="project" value="UniProtKB-SubCell"/>
</dbReference>
<dbReference type="Gene3D" id="1.10.630.10">
    <property type="entry name" value="Cytochrome P450"/>
    <property type="match status" value="1"/>
</dbReference>
<evidence type="ECO:0000313" key="10">
    <source>
        <dbReference type="Proteomes" id="UP000070444"/>
    </source>
</evidence>
<keyword evidence="6" id="KW-0560">Oxidoreductase</keyword>
<accession>A0A137NV29</accession>
<dbReference type="Pfam" id="PF00067">
    <property type="entry name" value="p450"/>
    <property type="match status" value="1"/>
</dbReference>
<dbReference type="Proteomes" id="UP000070444">
    <property type="component" value="Unassembled WGS sequence"/>
</dbReference>
<dbReference type="AlphaFoldDB" id="A0A137NV29"/>
<evidence type="ECO:0000256" key="3">
    <source>
        <dbReference type="ARBA" id="ARBA00022692"/>
    </source>
</evidence>
<keyword evidence="2" id="KW-0349">Heme</keyword>
<keyword evidence="8" id="KW-0472">Membrane</keyword>
<evidence type="ECO:0000256" key="8">
    <source>
        <dbReference type="ARBA" id="ARBA00023136"/>
    </source>
</evidence>
<dbReference type="GO" id="GO:0020037">
    <property type="term" value="F:heme binding"/>
    <property type="evidence" value="ECO:0007669"/>
    <property type="project" value="InterPro"/>
</dbReference>
<evidence type="ECO:0000256" key="4">
    <source>
        <dbReference type="ARBA" id="ARBA00022723"/>
    </source>
</evidence>
<keyword evidence="10" id="KW-1185">Reference proteome</keyword>
<keyword evidence="5" id="KW-1133">Transmembrane helix</keyword>
<dbReference type="PANTHER" id="PTHR24282:SF211">
    <property type="entry name" value="CYTOCHROME P450-RELATED"/>
    <property type="match status" value="1"/>
</dbReference>
<evidence type="ECO:0000256" key="6">
    <source>
        <dbReference type="ARBA" id="ARBA00023002"/>
    </source>
</evidence>
<dbReference type="InterPro" id="IPR001128">
    <property type="entry name" value="Cyt_P450"/>
</dbReference>
<evidence type="ECO:0000256" key="1">
    <source>
        <dbReference type="ARBA" id="ARBA00004370"/>
    </source>
</evidence>
<reference evidence="9 10" key="1">
    <citation type="journal article" date="2015" name="Genome Biol. Evol.">
        <title>Phylogenomic analyses indicate that early fungi evolved digesting cell walls of algal ancestors of land plants.</title>
        <authorList>
            <person name="Chang Y."/>
            <person name="Wang S."/>
            <person name="Sekimoto S."/>
            <person name="Aerts A.L."/>
            <person name="Choi C."/>
            <person name="Clum A."/>
            <person name="LaButti K.M."/>
            <person name="Lindquist E.A."/>
            <person name="Yee Ngan C."/>
            <person name="Ohm R.A."/>
            <person name="Salamov A.A."/>
            <person name="Grigoriev I.V."/>
            <person name="Spatafora J.W."/>
            <person name="Berbee M.L."/>
        </authorList>
    </citation>
    <scope>NUCLEOTIDE SEQUENCE [LARGE SCALE GENOMIC DNA]</scope>
    <source>
        <strain evidence="9 10">NRRL 28638</strain>
    </source>
</reference>
<proteinExistence type="predicted"/>
<dbReference type="OrthoDB" id="1470350at2759"/>
<dbReference type="GO" id="GO:0005506">
    <property type="term" value="F:iron ion binding"/>
    <property type="evidence" value="ECO:0007669"/>
    <property type="project" value="InterPro"/>
</dbReference>
<sequence>MVAFQPLFNEYGVVRAFTVFWGWSLIVGSPEVAKEVFVKNNIFAKQVFKQSFKSSTIEKLFGPSQVVSNNGDEWKRHRKIINPIFNQTWNTQLFGSCAQDVIDEWTKEDGKDVKVGDLIQRMTLDVFGKAIFDYNFNVIILNLK</sequence>
<evidence type="ECO:0008006" key="11">
    <source>
        <dbReference type="Google" id="ProtNLM"/>
    </source>
</evidence>
<dbReference type="STRING" id="796925.A0A137NV29"/>